<sequence>MIVTNKYLSEKELSQIFNLLKHPLRRGILKQLSKSPQTYSQILKNLNIPT</sequence>
<organism evidence="1">
    <name type="scientific">marine sediment metagenome</name>
    <dbReference type="NCBI Taxonomy" id="412755"/>
    <lineage>
        <taxon>unclassified sequences</taxon>
        <taxon>metagenomes</taxon>
        <taxon>ecological metagenomes</taxon>
    </lineage>
</organism>
<dbReference type="SUPFAM" id="SSF46785">
    <property type="entry name" value="Winged helix' DNA-binding domain"/>
    <property type="match status" value="1"/>
</dbReference>
<evidence type="ECO:0000313" key="1">
    <source>
        <dbReference type="EMBL" id="GAI71857.1"/>
    </source>
</evidence>
<protein>
    <recommendedName>
        <fullName evidence="2">HTH arsR-type domain-containing protein</fullName>
    </recommendedName>
</protein>
<feature type="non-terminal residue" evidence="1">
    <location>
        <position position="50"/>
    </location>
</feature>
<gene>
    <name evidence="1" type="ORF">S12H4_03634</name>
</gene>
<comment type="caution">
    <text evidence="1">The sequence shown here is derived from an EMBL/GenBank/DDBJ whole genome shotgun (WGS) entry which is preliminary data.</text>
</comment>
<dbReference type="Gene3D" id="1.10.10.10">
    <property type="entry name" value="Winged helix-like DNA-binding domain superfamily/Winged helix DNA-binding domain"/>
    <property type="match status" value="1"/>
</dbReference>
<dbReference type="AlphaFoldDB" id="X1QTD8"/>
<reference evidence="1" key="1">
    <citation type="journal article" date="2014" name="Front. Microbiol.">
        <title>High frequency of phylogenetically diverse reductive dehalogenase-homologous genes in deep subseafloor sedimentary metagenomes.</title>
        <authorList>
            <person name="Kawai M."/>
            <person name="Futagami T."/>
            <person name="Toyoda A."/>
            <person name="Takaki Y."/>
            <person name="Nishi S."/>
            <person name="Hori S."/>
            <person name="Arai W."/>
            <person name="Tsubouchi T."/>
            <person name="Morono Y."/>
            <person name="Uchiyama I."/>
            <person name="Ito T."/>
            <person name="Fujiyama A."/>
            <person name="Inagaki F."/>
            <person name="Takami H."/>
        </authorList>
    </citation>
    <scope>NUCLEOTIDE SEQUENCE</scope>
    <source>
        <strain evidence="1">Expedition CK06-06</strain>
    </source>
</reference>
<dbReference type="InterPro" id="IPR036390">
    <property type="entry name" value="WH_DNA-bd_sf"/>
</dbReference>
<evidence type="ECO:0008006" key="2">
    <source>
        <dbReference type="Google" id="ProtNLM"/>
    </source>
</evidence>
<dbReference type="InterPro" id="IPR036388">
    <property type="entry name" value="WH-like_DNA-bd_sf"/>
</dbReference>
<name>X1QTD8_9ZZZZ</name>
<proteinExistence type="predicted"/>
<accession>X1QTD8</accession>
<dbReference type="EMBL" id="BARW01001046">
    <property type="protein sequence ID" value="GAI71857.1"/>
    <property type="molecule type" value="Genomic_DNA"/>
</dbReference>